<dbReference type="InterPro" id="IPR058240">
    <property type="entry name" value="rSAM_sf"/>
</dbReference>
<evidence type="ECO:0000256" key="7">
    <source>
        <dbReference type="ARBA" id="ARBA00023014"/>
    </source>
</evidence>
<proteinExistence type="predicted"/>
<dbReference type="InterPro" id="IPR007197">
    <property type="entry name" value="rSAM"/>
</dbReference>
<evidence type="ECO:0000313" key="10">
    <source>
        <dbReference type="Proteomes" id="UP000315343"/>
    </source>
</evidence>
<keyword evidence="3" id="KW-0808">Transferase</keyword>
<evidence type="ECO:0000256" key="2">
    <source>
        <dbReference type="ARBA" id="ARBA00022603"/>
    </source>
</evidence>
<evidence type="ECO:0000256" key="1">
    <source>
        <dbReference type="ARBA" id="ARBA00001966"/>
    </source>
</evidence>
<feature type="domain" description="Radical SAM core" evidence="8">
    <location>
        <begin position="159"/>
        <end position="388"/>
    </location>
</feature>
<evidence type="ECO:0000256" key="6">
    <source>
        <dbReference type="ARBA" id="ARBA00023004"/>
    </source>
</evidence>
<dbReference type="SUPFAM" id="SSF102114">
    <property type="entry name" value="Radical SAM enzymes"/>
    <property type="match status" value="1"/>
</dbReference>
<dbReference type="SFLD" id="SFLDG01082">
    <property type="entry name" value="B12-binding_domain_containing"/>
    <property type="match status" value="1"/>
</dbReference>
<dbReference type="SFLD" id="SFLDS00029">
    <property type="entry name" value="Radical_SAM"/>
    <property type="match status" value="1"/>
</dbReference>
<dbReference type="Gene3D" id="3.40.50.280">
    <property type="entry name" value="Cobalamin-binding domain"/>
    <property type="match status" value="1"/>
</dbReference>
<dbReference type="SFLD" id="SFLDG01123">
    <property type="entry name" value="methyltransferase_(Class_B)"/>
    <property type="match status" value="1"/>
</dbReference>
<dbReference type="InterPro" id="IPR034466">
    <property type="entry name" value="Methyltransferase_Class_B"/>
</dbReference>
<dbReference type="GO" id="GO:0051539">
    <property type="term" value="F:4 iron, 4 sulfur cluster binding"/>
    <property type="evidence" value="ECO:0007669"/>
    <property type="project" value="UniProtKB-KW"/>
</dbReference>
<dbReference type="PROSITE" id="PS51918">
    <property type="entry name" value="RADICAL_SAM"/>
    <property type="match status" value="1"/>
</dbReference>
<gene>
    <name evidence="9" type="ORF">LY60_03372</name>
</gene>
<evidence type="ECO:0000313" key="9">
    <source>
        <dbReference type="EMBL" id="TWH77606.1"/>
    </source>
</evidence>
<dbReference type="Proteomes" id="UP000315343">
    <property type="component" value="Unassembled WGS sequence"/>
</dbReference>
<accession>A0A562J311</accession>
<dbReference type="InterPro" id="IPR006638">
    <property type="entry name" value="Elp3/MiaA/NifB-like_rSAM"/>
</dbReference>
<evidence type="ECO:0000256" key="4">
    <source>
        <dbReference type="ARBA" id="ARBA00022691"/>
    </source>
</evidence>
<dbReference type="GO" id="GO:0046872">
    <property type="term" value="F:metal ion binding"/>
    <property type="evidence" value="ECO:0007669"/>
    <property type="project" value="UniProtKB-KW"/>
</dbReference>
<dbReference type="Gene3D" id="3.80.30.20">
    <property type="entry name" value="tm_1862 like domain"/>
    <property type="match status" value="1"/>
</dbReference>
<keyword evidence="5" id="KW-0479">Metal-binding</keyword>
<dbReference type="InterPro" id="IPR051198">
    <property type="entry name" value="BchE-like"/>
</dbReference>
<evidence type="ECO:0000259" key="8">
    <source>
        <dbReference type="PROSITE" id="PS51918"/>
    </source>
</evidence>
<dbReference type="PANTHER" id="PTHR43409">
    <property type="entry name" value="ANAEROBIC MAGNESIUM-PROTOPORPHYRIN IX MONOMETHYL ESTER CYCLASE-RELATED"/>
    <property type="match status" value="1"/>
</dbReference>
<dbReference type="SMART" id="SM00729">
    <property type="entry name" value="Elp3"/>
    <property type="match status" value="1"/>
</dbReference>
<dbReference type="InterPro" id="IPR023404">
    <property type="entry name" value="rSAM_horseshoe"/>
</dbReference>
<comment type="cofactor">
    <cofactor evidence="1">
        <name>[4Fe-4S] cluster</name>
        <dbReference type="ChEBI" id="CHEBI:49883"/>
    </cofactor>
</comment>
<keyword evidence="6" id="KW-0408">Iron</keyword>
<evidence type="ECO:0000256" key="5">
    <source>
        <dbReference type="ARBA" id="ARBA00022723"/>
    </source>
</evidence>
<dbReference type="CDD" id="cd01335">
    <property type="entry name" value="Radical_SAM"/>
    <property type="match status" value="1"/>
</dbReference>
<keyword evidence="7" id="KW-0411">Iron-sulfur</keyword>
<organism evidence="9 10">
    <name type="scientific">Sedimentibacter saalensis</name>
    <dbReference type="NCBI Taxonomy" id="130788"/>
    <lineage>
        <taxon>Bacteria</taxon>
        <taxon>Bacillati</taxon>
        <taxon>Bacillota</taxon>
        <taxon>Tissierellia</taxon>
        <taxon>Sedimentibacter</taxon>
    </lineage>
</organism>
<dbReference type="AlphaFoldDB" id="A0A562J311"/>
<keyword evidence="2" id="KW-0489">Methyltransferase</keyword>
<name>A0A562J311_9FIRM</name>
<comment type="caution">
    <text evidence="9">The sequence shown here is derived from an EMBL/GenBank/DDBJ whole genome shotgun (WGS) entry which is preliminary data.</text>
</comment>
<sequence length="451" mass="52212">MVTEMKITLIKPNIGRRGHSLYVDESRMEPLQLGILAALTPSDIEVVMYDDRAEVIPYDEKTDLVCITVETFTARRAYEISRQFMDMGVKVLMGGMHAMLLPGEVKEHATSIMIGDAEDKWLEMTEDLRNGCLKEEYVCSEVIVPQKGIITRRDIFKGKNYLPITLLQFSRGCRNSCSFCASGAYFRHHHYCRDVSEVIEEIKSQERKVLFFVDDNIVGNKEKAKELFRALIPLKIKWVSQASLDMLEDKELMDIMVKSGCMGLVVGFESIMSESIEAMKKGINKSYADNHYKEAIRMLKSYGLQIWAAFTLGHDTDTLDSIKETYNFALKNKFSFAAYNILMPYPGTPLYDELSREGRLLYEKKWWLHPDYRFNYASFVPKNMSAIELTEVSFGCRKNYNSMSSIIYRAFDFKTNMRNPYKLLTYMVYNPIFKKEVFRKQGMKFGFKDGQ</sequence>
<dbReference type="GO" id="GO:0005829">
    <property type="term" value="C:cytosol"/>
    <property type="evidence" value="ECO:0007669"/>
    <property type="project" value="TreeGrafter"/>
</dbReference>
<protein>
    <submittedName>
        <fullName evidence="9">Radical SAM superfamily enzyme YgiQ (UPF0313 family)</fullName>
    </submittedName>
</protein>
<dbReference type="PANTHER" id="PTHR43409:SF7">
    <property type="entry name" value="BLL1977 PROTEIN"/>
    <property type="match status" value="1"/>
</dbReference>
<evidence type="ECO:0000256" key="3">
    <source>
        <dbReference type="ARBA" id="ARBA00022679"/>
    </source>
</evidence>
<keyword evidence="10" id="KW-1185">Reference proteome</keyword>
<dbReference type="EMBL" id="VLKH01000013">
    <property type="protein sequence ID" value="TWH77606.1"/>
    <property type="molecule type" value="Genomic_DNA"/>
</dbReference>
<dbReference type="Pfam" id="PF04055">
    <property type="entry name" value="Radical_SAM"/>
    <property type="match status" value="1"/>
</dbReference>
<keyword evidence="4" id="KW-0949">S-adenosyl-L-methionine</keyword>
<reference evidence="9 10" key="1">
    <citation type="submission" date="2019-07" db="EMBL/GenBank/DDBJ databases">
        <title>Genomic Encyclopedia of Type Strains, Phase I: the one thousand microbial genomes (KMG-I) project.</title>
        <authorList>
            <person name="Kyrpides N."/>
        </authorList>
    </citation>
    <scope>NUCLEOTIDE SEQUENCE [LARGE SCALE GENOMIC DNA]</scope>
    <source>
        <strain evidence="9 10">DSM 13558</strain>
    </source>
</reference>
<dbReference type="GO" id="GO:0003824">
    <property type="term" value="F:catalytic activity"/>
    <property type="evidence" value="ECO:0007669"/>
    <property type="project" value="InterPro"/>
</dbReference>